<dbReference type="SUPFAM" id="SSF51735">
    <property type="entry name" value="NAD(P)-binding Rossmann-fold domains"/>
    <property type="match status" value="1"/>
</dbReference>
<dbReference type="Proteomes" id="UP001497383">
    <property type="component" value="Chromosome 6"/>
</dbReference>
<name>A0ABP0ZU03_9ASCO</name>
<dbReference type="PRINTS" id="PR00080">
    <property type="entry name" value="SDRFAMILY"/>
</dbReference>
<keyword evidence="2" id="KW-0521">NADP</keyword>
<dbReference type="Pfam" id="PF00106">
    <property type="entry name" value="adh_short"/>
    <property type="match status" value="1"/>
</dbReference>
<evidence type="ECO:0000313" key="6">
    <source>
        <dbReference type="Proteomes" id="UP001497383"/>
    </source>
</evidence>
<dbReference type="InterPro" id="IPR002347">
    <property type="entry name" value="SDR_fam"/>
</dbReference>
<gene>
    <name evidence="5" type="ORF">LODBEIA_P49090</name>
</gene>
<dbReference type="PROSITE" id="PS00061">
    <property type="entry name" value="ADH_SHORT"/>
    <property type="match status" value="1"/>
</dbReference>
<dbReference type="InterPro" id="IPR020904">
    <property type="entry name" value="Sc_DH/Rdtase_CS"/>
</dbReference>
<dbReference type="PRINTS" id="PR00081">
    <property type="entry name" value="GDHRDH"/>
</dbReference>
<dbReference type="Gene3D" id="3.40.50.720">
    <property type="entry name" value="NAD(P)-binding Rossmann-like Domain"/>
    <property type="match status" value="1"/>
</dbReference>
<comment type="similarity">
    <text evidence="1 4">Belongs to the short-chain dehydrogenases/reductases (SDR) family.</text>
</comment>
<proteinExistence type="inferred from homology"/>
<reference evidence="5 6" key="1">
    <citation type="submission" date="2024-03" db="EMBL/GenBank/DDBJ databases">
        <authorList>
            <person name="Brejova B."/>
        </authorList>
    </citation>
    <scope>NUCLEOTIDE SEQUENCE [LARGE SCALE GENOMIC DNA]</scope>
    <source>
        <strain evidence="5 6">CBS 14171</strain>
    </source>
</reference>
<dbReference type="PANTHER" id="PTHR42901:SF1">
    <property type="entry name" value="ALCOHOL DEHYDROGENASE"/>
    <property type="match status" value="1"/>
</dbReference>
<evidence type="ECO:0000256" key="3">
    <source>
        <dbReference type="ARBA" id="ARBA00023002"/>
    </source>
</evidence>
<accession>A0ABP0ZU03</accession>
<dbReference type="RefSeq" id="XP_066831847.1">
    <property type="nucleotide sequence ID" value="XM_066975182.1"/>
</dbReference>
<evidence type="ECO:0000256" key="4">
    <source>
        <dbReference type="RuleBase" id="RU000363"/>
    </source>
</evidence>
<evidence type="ECO:0008006" key="7">
    <source>
        <dbReference type="Google" id="ProtNLM"/>
    </source>
</evidence>
<dbReference type="GeneID" id="92210105"/>
<dbReference type="InterPro" id="IPR036291">
    <property type="entry name" value="NAD(P)-bd_dom_sf"/>
</dbReference>
<keyword evidence="3" id="KW-0560">Oxidoreductase</keyword>
<protein>
    <recommendedName>
        <fullName evidence="7">NAD(P)-binding protein</fullName>
    </recommendedName>
</protein>
<keyword evidence="6" id="KW-1185">Reference proteome</keyword>
<dbReference type="PANTHER" id="PTHR42901">
    <property type="entry name" value="ALCOHOL DEHYDROGENASE"/>
    <property type="match status" value="1"/>
</dbReference>
<evidence type="ECO:0000313" key="5">
    <source>
        <dbReference type="EMBL" id="CAK9441040.1"/>
    </source>
</evidence>
<evidence type="ECO:0000256" key="1">
    <source>
        <dbReference type="ARBA" id="ARBA00006484"/>
    </source>
</evidence>
<organism evidence="5 6">
    <name type="scientific">Lodderomyces beijingensis</name>
    <dbReference type="NCBI Taxonomy" id="1775926"/>
    <lineage>
        <taxon>Eukaryota</taxon>
        <taxon>Fungi</taxon>
        <taxon>Dikarya</taxon>
        <taxon>Ascomycota</taxon>
        <taxon>Saccharomycotina</taxon>
        <taxon>Pichiomycetes</taxon>
        <taxon>Debaryomycetaceae</taxon>
        <taxon>Candida/Lodderomyces clade</taxon>
        <taxon>Lodderomyces</taxon>
    </lineage>
</organism>
<evidence type="ECO:0000256" key="2">
    <source>
        <dbReference type="ARBA" id="ARBA00022857"/>
    </source>
</evidence>
<sequence>MSYGKAAAERLLNKVILITGASSGIGLAIAEELAAVQSNIKLILTARRLDVLKESKASLEKQYPGISILAQELDVSKVETIAPFIKNLPEEFADIDVLVNNAGLALGRDFIGEIETQDIETMFQTNVLGLITITQAVLPIMKRRNSGTILGIGSIASRDGYPGGSVYCATKASVRAFFQSLQKETISTKIRASLLEPGQVWTNFSLTRFKNDEQKAADVYKGGEPLNAADIAEIAAFILTRRENTVIAETLVFPTNQASSAHVYRAE</sequence>
<dbReference type="EMBL" id="OZ022410">
    <property type="protein sequence ID" value="CAK9441040.1"/>
    <property type="molecule type" value="Genomic_DNA"/>
</dbReference>